<keyword evidence="5 7" id="KW-0472">Membrane</keyword>
<feature type="transmembrane region" description="Helical" evidence="7">
    <location>
        <begin position="476"/>
        <end position="499"/>
    </location>
</feature>
<gene>
    <name evidence="9" type="ORF">OHC33_004249</name>
</gene>
<name>A0AAN8I4U0_9EURO</name>
<feature type="transmembrane region" description="Helical" evidence="7">
    <location>
        <begin position="575"/>
        <end position="595"/>
    </location>
</feature>
<keyword evidence="3 7" id="KW-0812">Transmembrane</keyword>
<dbReference type="InterPro" id="IPR013057">
    <property type="entry name" value="AA_transpt_TM"/>
</dbReference>
<comment type="similarity">
    <text evidence="2">Belongs to the amino acid/polyamine transporter 2 family.</text>
</comment>
<dbReference type="Proteomes" id="UP001316803">
    <property type="component" value="Unassembled WGS sequence"/>
</dbReference>
<dbReference type="EMBL" id="JAKLMC020000008">
    <property type="protein sequence ID" value="KAK5954527.1"/>
    <property type="molecule type" value="Genomic_DNA"/>
</dbReference>
<dbReference type="GO" id="GO:0005774">
    <property type="term" value="C:vacuolar membrane"/>
    <property type="evidence" value="ECO:0007669"/>
    <property type="project" value="TreeGrafter"/>
</dbReference>
<evidence type="ECO:0000256" key="1">
    <source>
        <dbReference type="ARBA" id="ARBA00004141"/>
    </source>
</evidence>
<evidence type="ECO:0000259" key="8">
    <source>
        <dbReference type="Pfam" id="PF01490"/>
    </source>
</evidence>
<organism evidence="9 10">
    <name type="scientific">Knufia fluminis</name>
    <dbReference type="NCBI Taxonomy" id="191047"/>
    <lineage>
        <taxon>Eukaryota</taxon>
        <taxon>Fungi</taxon>
        <taxon>Dikarya</taxon>
        <taxon>Ascomycota</taxon>
        <taxon>Pezizomycotina</taxon>
        <taxon>Eurotiomycetes</taxon>
        <taxon>Chaetothyriomycetidae</taxon>
        <taxon>Chaetothyriales</taxon>
        <taxon>Trichomeriaceae</taxon>
        <taxon>Knufia</taxon>
    </lineage>
</organism>
<feature type="transmembrane region" description="Helical" evidence="7">
    <location>
        <begin position="367"/>
        <end position="387"/>
    </location>
</feature>
<feature type="transmembrane region" description="Helical" evidence="7">
    <location>
        <begin position="443"/>
        <end position="464"/>
    </location>
</feature>
<sequence>MSQRNKQPPTTWAALDRGRASSFGSLESITEDENQRQEGQPLSQSLASRVPGHQGQNQDEAALRRRRSSIAMRFNSIRQMGGVNSIDNFVNSFQRAAAFHEITPVRRGSVSISNADDEEVGRTEDVPRRPQLKSMLTEQMQEAEAQARSPSETIRPSVDENTSQPQASETTTLLSAPANQPSFSIRSRRSEQQLGVSYGSISSRISQTARRRASILIQQQIEASQRARDLPDEYKDDLTERPVEVETTPDGDIIERTVGESTVPMTIFNSTNVMIGVGILALPLAVRYSGWVLGIGMLTGVAIVTEYTARLLAKCLDTNTASTTYGDVAFLALGSLGRSLVEAIFLLELTAANVALIILFADSMNSLIPSVTVLSWKAVLALGLLPLNFVPFKYLSVTSILGICCVVGIIILIFTDGLIKPHTPGSLRETATTHAFPSNLRTIPLGLGLFLAPWGGHSVFPAIYKDMRHPQKYPRAVRTTYISVYGLNITMIVIGYLMFGDLVRDEITANILGSTHYPRVISIIILILIGIIPITKLPLTNRPMMDTINKKFLIDLRQMDPKARAYSEKSVLHRLARGSVAVLINIFELGVAIGFPDFDSIMALMGSAFCFTICIILPCWFYLKIFHGSDVIKTPERILCWVLIVVGTIIGTVGTVCACLPKEKLGIKS</sequence>
<accession>A0AAN8I4U0</accession>
<feature type="transmembrane region" description="Helical" evidence="7">
    <location>
        <begin position="601"/>
        <end position="626"/>
    </location>
</feature>
<evidence type="ECO:0000313" key="9">
    <source>
        <dbReference type="EMBL" id="KAK5954527.1"/>
    </source>
</evidence>
<evidence type="ECO:0000256" key="3">
    <source>
        <dbReference type="ARBA" id="ARBA00022692"/>
    </source>
</evidence>
<comment type="subcellular location">
    <subcellularLocation>
        <location evidence="1">Membrane</location>
        <topology evidence="1">Multi-pass membrane protein</topology>
    </subcellularLocation>
</comment>
<feature type="compositionally biased region" description="Polar residues" evidence="6">
    <location>
        <begin position="37"/>
        <end position="47"/>
    </location>
</feature>
<evidence type="ECO:0000256" key="2">
    <source>
        <dbReference type="ARBA" id="ARBA00008066"/>
    </source>
</evidence>
<feature type="domain" description="Amino acid transporter transmembrane" evidence="8">
    <location>
        <begin position="260"/>
        <end position="655"/>
    </location>
</feature>
<feature type="transmembrane region" description="Helical" evidence="7">
    <location>
        <begin position="266"/>
        <end position="285"/>
    </location>
</feature>
<feature type="transmembrane region" description="Helical" evidence="7">
    <location>
        <begin position="519"/>
        <end position="539"/>
    </location>
</feature>
<feature type="transmembrane region" description="Helical" evidence="7">
    <location>
        <begin position="340"/>
        <end position="361"/>
    </location>
</feature>
<dbReference type="GO" id="GO:0015179">
    <property type="term" value="F:L-amino acid transmembrane transporter activity"/>
    <property type="evidence" value="ECO:0007669"/>
    <property type="project" value="TreeGrafter"/>
</dbReference>
<feature type="region of interest" description="Disordered" evidence="6">
    <location>
        <begin position="137"/>
        <end position="190"/>
    </location>
</feature>
<evidence type="ECO:0000256" key="7">
    <source>
        <dbReference type="SAM" id="Phobius"/>
    </source>
</evidence>
<comment type="caution">
    <text evidence="9">The sequence shown here is derived from an EMBL/GenBank/DDBJ whole genome shotgun (WGS) entry which is preliminary data.</text>
</comment>
<feature type="transmembrane region" description="Helical" evidence="7">
    <location>
        <begin position="291"/>
        <end position="309"/>
    </location>
</feature>
<dbReference type="AlphaFoldDB" id="A0AAN8I4U0"/>
<feature type="compositionally biased region" description="Polar residues" evidence="6">
    <location>
        <begin position="148"/>
        <end position="185"/>
    </location>
</feature>
<keyword evidence="10" id="KW-1185">Reference proteome</keyword>
<feature type="transmembrane region" description="Helical" evidence="7">
    <location>
        <begin position="638"/>
        <end position="661"/>
    </location>
</feature>
<evidence type="ECO:0000256" key="4">
    <source>
        <dbReference type="ARBA" id="ARBA00022989"/>
    </source>
</evidence>
<feature type="compositionally biased region" description="Polar residues" evidence="6">
    <location>
        <begin position="1"/>
        <end position="10"/>
    </location>
</feature>
<feature type="transmembrane region" description="Helical" evidence="7">
    <location>
        <begin position="394"/>
        <end position="414"/>
    </location>
</feature>
<evidence type="ECO:0000256" key="5">
    <source>
        <dbReference type="ARBA" id="ARBA00023136"/>
    </source>
</evidence>
<dbReference type="PANTHER" id="PTHR22950:SF349">
    <property type="entry name" value="AMINO ACID TRANSPORTER TRANSMEMBRANE DOMAIN-CONTAINING PROTEIN"/>
    <property type="match status" value="1"/>
</dbReference>
<protein>
    <recommendedName>
        <fullName evidence="8">Amino acid transporter transmembrane domain-containing protein</fullName>
    </recommendedName>
</protein>
<dbReference type="PANTHER" id="PTHR22950">
    <property type="entry name" value="AMINO ACID TRANSPORTER"/>
    <property type="match status" value="1"/>
</dbReference>
<reference evidence="9 10" key="1">
    <citation type="submission" date="2022-12" db="EMBL/GenBank/DDBJ databases">
        <title>Genomic features and morphological characterization of a novel Knufia sp. strain isolated from spacecraft assembly facility.</title>
        <authorList>
            <person name="Teixeira M."/>
            <person name="Chander A.M."/>
            <person name="Stajich J.E."/>
            <person name="Venkateswaran K."/>
        </authorList>
    </citation>
    <scope>NUCLEOTIDE SEQUENCE [LARGE SCALE GENOMIC DNA]</scope>
    <source>
        <strain evidence="9 10">FJI-L2-BK-P2</strain>
    </source>
</reference>
<evidence type="ECO:0000313" key="10">
    <source>
        <dbReference type="Proteomes" id="UP001316803"/>
    </source>
</evidence>
<evidence type="ECO:0000256" key="6">
    <source>
        <dbReference type="SAM" id="MobiDB-lite"/>
    </source>
</evidence>
<proteinExistence type="inferred from homology"/>
<dbReference type="Pfam" id="PF01490">
    <property type="entry name" value="Aa_trans"/>
    <property type="match status" value="1"/>
</dbReference>
<keyword evidence="4 7" id="KW-1133">Transmembrane helix</keyword>
<feature type="region of interest" description="Disordered" evidence="6">
    <location>
        <begin position="1"/>
        <end position="63"/>
    </location>
</feature>